<evidence type="ECO:0000256" key="2">
    <source>
        <dbReference type="ARBA" id="ARBA00043974"/>
    </source>
</evidence>
<dbReference type="Pfam" id="PF05348">
    <property type="entry name" value="UMP1"/>
    <property type="match status" value="1"/>
</dbReference>
<dbReference type="InterPro" id="IPR008012">
    <property type="entry name" value="Ump1"/>
</dbReference>
<dbReference type="GO" id="GO:0043248">
    <property type="term" value="P:proteasome assembly"/>
    <property type="evidence" value="ECO:0007669"/>
    <property type="project" value="InterPro"/>
</dbReference>
<comment type="similarity">
    <text evidence="2">Belongs to the POMP/UMP1 family.</text>
</comment>
<sequence length="138" mass="15033">MVHLQSSSAELAVGDLSVEHKRTVCANGPYGVHDTLRNGLHSIAHDLAPRHPLVATLNTVVIKLQYTNYQVSEEDEQRRCTLGTRLLGAHITTRIMAEKSILGECTRLPGLPSSRLGLSIIEGSDETINVEDILNAVI</sequence>
<dbReference type="OrthoDB" id="15001at2759"/>
<dbReference type="PANTHER" id="PTHR12828:SF3">
    <property type="entry name" value="PROTEASOME MATURATION PROTEIN"/>
    <property type="match status" value="1"/>
</dbReference>
<gene>
    <name evidence="3" type="ORF">PSACC_00271</name>
</gene>
<organism evidence="3 4">
    <name type="scientific">Paramicrosporidium saccamoebae</name>
    <dbReference type="NCBI Taxonomy" id="1246581"/>
    <lineage>
        <taxon>Eukaryota</taxon>
        <taxon>Fungi</taxon>
        <taxon>Fungi incertae sedis</taxon>
        <taxon>Cryptomycota</taxon>
        <taxon>Cryptomycota incertae sedis</taxon>
        <taxon>Paramicrosporidium</taxon>
    </lineage>
</organism>
<dbReference type="EMBL" id="MTSL01000028">
    <property type="protein sequence ID" value="PJF19913.1"/>
    <property type="molecule type" value="Genomic_DNA"/>
</dbReference>
<evidence type="ECO:0000256" key="1">
    <source>
        <dbReference type="ARBA" id="ARBA00023186"/>
    </source>
</evidence>
<dbReference type="STRING" id="1246581.A0A2H9TQ84"/>
<keyword evidence="4" id="KW-1185">Reference proteome</keyword>
<dbReference type="GO" id="GO:0005737">
    <property type="term" value="C:cytoplasm"/>
    <property type="evidence" value="ECO:0007669"/>
    <property type="project" value="TreeGrafter"/>
</dbReference>
<dbReference type="Proteomes" id="UP000240830">
    <property type="component" value="Unassembled WGS sequence"/>
</dbReference>
<proteinExistence type="inferred from homology"/>
<evidence type="ECO:0000313" key="3">
    <source>
        <dbReference type="EMBL" id="PJF19913.1"/>
    </source>
</evidence>
<evidence type="ECO:0000313" key="4">
    <source>
        <dbReference type="Proteomes" id="UP000240830"/>
    </source>
</evidence>
<dbReference type="PANTHER" id="PTHR12828">
    <property type="entry name" value="PROTEASOME MATURATION PROTEIN UMP1"/>
    <property type="match status" value="1"/>
</dbReference>
<dbReference type="GO" id="GO:0005634">
    <property type="term" value="C:nucleus"/>
    <property type="evidence" value="ECO:0007669"/>
    <property type="project" value="TreeGrafter"/>
</dbReference>
<keyword evidence="1" id="KW-0143">Chaperone</keyword>
<protein>
    <submittedName>
        <fullName evidence="3">Uncharacterized protein</fullName>
    </submittedName>
</protein>
<name>A0A2H9TQ84_9FUNG</name>
<accession>A0A2H9TQ84</accession>
<dbReference type="AlphaFoldDB" id="A0A2H9TQ84"/>
<comment type="caution">
    <text evidence="3">The sequence shown here is derived from an EMBL/GenBank/DDBJ whole genome shotgun (WGS) entry which is preliminary data.</text>
</comment>
<reference evidence="3 4" key="1">
    <citation type="submission" date="2016-10" db="EMBL/GenBank/DDBJ databases">
        <title>The genome of Paramicrosporidium saccamoebae is the missing link in understanding Cryptomycota and Microsporidia evolution.</title>
        <authorList>
            <person name="Quandt C.A."/>
            <person name="Beaudet D."/>
            <person name="Corsaro D."/>
            <person name="Michel R."/>
            <person name="Corradi N."/>
            <person name="James T."/>
        </authorList>
    </citation>
    <scope>NUCLEOTIDE SEQUENCE [LARGE SCALE GENOMIC DNA]</scope>
    <source>
        <strain evidence="3 4">KSL3</strain>
    </source>
</reference>